<sequence length="141" mass="14738">MYLRTWFAFILSVLLISAGAAPGAFDPSSLFGLNLVTGINVLISLDTLTTNLATSNAGVNGTVFATFNHTFNPPLIIDVGQTVNSGDINNVDLVQGAVNSLGIIPGGVLNLDSNVVIFEFIPIDGLTQNNVPTTFTLDLGD</sequence>
<name>A0AAV5AMK2_9AGAM</name>
<keyword evidence="1" id="KW-0732">Signal</keyword>
<feature type="chain" id="PRO_5043394349" description="Cohesin domain-containing protein" evidence="1">
    <location>
        <begin position="21"/>
        <end position="141"/>
    </location>
</feature>
<evidence type="ECO:0008006" key="4">
    <source>
        <dbReference type="Google" id="ProtNLM"/>
    </source>
</evidence>
<proteinExistence type="predicted"/>
<gene>
    <name evidence="2" type="ORF">Clacol_008552</name>
</gene>
<evidence type="ECO:0000256" key="1">
    <source>
        <dbReference type="SAM" id="SignalP"/>
    </source>
</evidence>
<evidence type="ECO:0000313" key="3">
    <source>
        <dbReference type="Proteomes" id="UP001050691"/>
    </source>
</evidence>
<feature type="signal peptide" evidence="1">
    <location>
        <begin position="1"/>
        <end position="20"/>
    </location>
</feature>
<keyword evidence="3" id="KW-1185">Reference proteome</keyword>
<accession>A0AAV5AMK2</accession>
<dbReference type="EMBL" id="BPWL01000009">
    <property type="protein sequence ID" value="GJJ14288.1"/>
    <property type="molecule type" value="Genomic_DNA"/>
</dbReference>
<dbReference type="AlphaFoldDB" id="A0AAV5AMK2"/>
<evidence type="ECO:0000313" key="2">
    <source>
        <dbReference type="EMBL" id="GJJ14288.1"/>
    </source>
</evidence>
<comment type="caution">
    <text evidence="2">The sequence shown here is derived from an EMBL/GenBank/DDBJ whole genome shotgun (WGS) entry which is preliminary data.</text>
</comment>
<reference evidence="2" key="1">
    <citation type="submission" date="2021-10" db="EMBL/GenBank/DDBJ databases">
        <title>De novo Genome Assembly of Clathrus columnatus (Basidiomycota, Fungi) Using Illumina and Nanopore Sequence Data.</title>
        <authorList>
            <person name="Ogiso-Tanaka E."/>
            <person name="Itagaki H."/>
            <person name="Hosoya T."/>
            <person name="Hosaka K."/>
        </authorList>
    </citation>
    <scope>NUCLEOTIDE SEQUENCE</scope>
    <source>
        <strain evidence="2">MO-923</strain>
    </source>
</reference>
<dbReference type="Proteomes" id="UP001050691">
    <property type="component" value="Unassembled WGS sequence"/>
</dbReference>
<protein>
    <recommendedName>
        <fullName evidence="4">Cohesin domain-containing protein</fullName>
    </recommendedName>
</protein>
<organism evidence="2 3">
    <name type="scientific">Clathrus columnatus</name>
    <dbReference type="NCBI Taxonomy" id="1419009"/>
    <lineage>
        <taxon>Eukaryota</taxon>
        <taxon>Fungi</taxon>
        <taxon>Dikarya</taxon>
        <taxon>Basidiomycota</taxon>
        <taxon>Agaricomycotina</taxon>
        <taxon>Agaricomycetes</taxon>
        <taxon>Phallomycetidae</taxon>
        <taxon>Phallales</taxon>
        <taxon>Clathraceae</taxon>
        <taxon>Clathrus</taxon>
    </lineage>
</organism>